<evidence type="ECO:0000256" key="1">
    <source>
        <dbReference type="SAM" id="MobiDB-lite"/>
    </source>
</evidence>
<sequence length="503" mass="54098">MQHVRAGLVAALFATAAMASGPDATTARASVVATDLANQSTVVFCDERAPGQVAKVRAAWTEWRQRNDVEAVTRRTDPAWIEKVRQSVVSNESALHAKMAERGAPDVVCAALPAAWREAGMDMRARYPLAYAEAASPSTAPQGVSASGTVFTVAQLQRHYATGSLDERRSRLRAPLFVKGTAVKRGDRWFLVQDDGTWVARLSIAPGFSLAAHEGREIVLAGTLNELPSTVAFLQDGRVVADPSRLVAATGSDADWLVRKGVPLDRVRTKPGGGVGSGDIEAVLFSGKAAMLLLDDGWLYDRPGAPPPSDLDVKASRDLEPQYWHRWKSAGGGKYLVRRADARGRLSEDWKPVTGMWRVKPWPDGPSIEGGFAKSDFYGSIATGGTYTKQVWFFKRDGRFSSLGFSQSGAGSMAAMNGFTAGQTTVRDTKGSQTSGFASGGGVTVSNQRAGGDGAGNRGTYTVDRYALELHFDNGQVARVFSFPWDDKRTSAWINDAAYLEDK</sequence>
<dbReference type="AlphaFoldDB" id="A0A1W6LF91"/>
<dbReference type="KEGG" id="rgu:A4W93_24965"/>
<feature type="compositionally biased region" description="Polar residues" evidence="1">
    <location>
        <begin position="425"/>
        <end position="437"/>
    </location>
</feature>
<organism evidence="3 4">
    <name type="scientific">Piscinibacter gummiphilus</name>
    <dbReference type="NCBI Taxonomy" id="946333"/>
    <lineage>
        <taxon>Bacteria</taxon>
        <taxon>Pseudomonadati</taxon>
        <taxon>Pseudomonadota</taxon>
        <taxon>Betaproteobacteria</taxon>
        <taxon>Burkholderiales</taxon>
        <taxon>Sphaerotilaceae</taxon>
        <taxon>Piscinibacter</taxon>
    </lineage>
</organism>
<feature type="chain" id="PRO_5043411108" evidence="2">
    <location>
        <begin position="20"/>
        <end position="503"/>
    </location>
</feature>
<feature type="signal peptide" evidence="2">
    <location>
        <begin position="1"/>
        <end position="19"/>
    </location>
</feature>
<evidence type="ECO:0000256" key="2">
    <source>
        <dbReference type="SAM" id="SignalP"/>
    </source>
</evidence>
<dbReference type="OrthoDB" id="8870069at2"/>
<protein>
    <submittedName>
        <fullName evidence="3">Uncharacterized protein</fullName>
    </submittedName>
</protein>
<keyword evidence="4" id="KW-1185">Reference proteome</keyword>
<feature type="region of interest" description="Disordered" evidence="1">
    <location>
        <begin position="425"/>
        <end position="456"/>
    </location>
</feature>
<proteinExistence type="predicted"/>
<evidence type="ECO:0000313" key="4">
    <source>
        <dbReference type="Proteomes" id="UP000193427"/>
    </source>
</evidence>
<dbReference type="Proteomes" id="UP000193427">
    <property type="component" value="Chromosome"/>
</dbReference>
<accession>A0A1W6LF91</accession>
<reference evidence="3 4" key="1">
    <citation type="submission" date="2016-04" db="EMBL/GenBank/DDBJ databases">
        <title>Complete genome sequence of natural rubber-degrading, novel Gram-negative bacterium, Rhizobacter gummiphilus strain NS21.</title>
        <authorList>
            <person name="Tabata M."/>
            <person name="Kasai D."/>
            <person name="Fukuda M."/>
        </authorList>
    </citation>
    <scope>NUCLEOTIDE SEQUENCE [LARGE SCALE GENOMIC DNA]</scope>
    <source>
        <strain evidence="3 4">NS21</strain>
    </source>
</reference>
<gene>
    <name evidence="3" type="ORF">A4W93_24965</name>
</gene>
<evidence type="ECO:0000313" key="3">
    <source>
        <dbReference type="EMBL" id="ARN22900.1"/>
    </source>
</evidence>
<keyword evidence="2" id="KW-0732">Signal</keyword>
<dbReference type="EMBL" id="CP015118">
    <property type="protein sequence ID" value="ARN22900.1"/>
    <property type="molecule type" value="Genomic_DNA"/>
</dbReference>
<dbReference type="RefSeq" id="WP_085753209.1">
    <property type="nucleotide sequence ID" value="NZ_BSPR01000015.1"/>
</dbReference>
<name>A0A1W6LF91_9BURK</name>